<dbReference type="InterPro" id="IPR000210">
    <property type="entry name" value="BTB/POZ_dom"/>
</dbReference>
<accession>A0A8K0CJM6</accession>
<dbReference type="Gene3D" id="3.30.710.10">
    <property type="entry name" value="Potassium Channel Kv1.1, Chain A"/>
    <property type="match status" value="1"/>
</dbReference>
<dbReference type="PANTHER" id="PTHR24413">
    <property type="entry name" value="SPECKLE-TYPE POZ PROTEIN"/>
    <property type="match status" value="1"/>
</dbReference>
<evidence type="ECO:0000256" key="1">
    <source>
        <dbReference type="SAM" id="MobiDB-lite"/>
    </source>
</evidence>
<dbReference type="AlphaFoldDB" id="A0A8K0CJM6"/>
<evidence type="ECO:0000259" key="2">
    <source>
        <dbReference type="PROSITE" id="PS50097"/>
    </source>
</evidence>
<dbReference type="CDD" id="cd18186">
    <property type="entry name" value="BTB_POZ_ZBTB_KLHL-like"/>
    <property type="match status" value="1"/>
</dbReference>
<dbReference type="OrthoDB" id="684045at2759"/>
<dbReference type="CDD" id="cd14733">
    <property type="entry name" value="BACK"/>
    <property type="match status" value="1"/>
</dbReference>
<organism evidence="3 4">
    <name type="scientific">Ignelater luminosus</name>
    <name type="common">Cucubano</name>
    <name type="synonym">Pyrophorus luminosus</name>
    <dbReference type="NCBI Taxonomy" id="2038154"/>
    <lineage>
        <taxon>Eukaryota</taxon>
        <taxon>Metazoa</taxon>
        <taxon>Ecdysozoa</taxon>
        <taxon>Arthropoda</taxon>
        <taxon>Hexapoda</taxon>
        <taxon>Insecta</taxon>
        <taxon>Pterygota</taxon>
        <taxon>Neoptera</taxon>
        <taxon>Endopterygota</taxon>
        <taxon>Coleoptera</taxon>
        <taxon>Polyphaga</taxon>
        <taxon>Elateriformia</taxon>
        <taxon>Elateroidea</taxon>
        <taxon>Elateridae</taxon>
        <taxon>Agrypninae</taxon>
        <taxon>Pyrophorini</taxon>
        <taxon>Ignelater</taxon>
    </lineage>
</organism>
<dbReference type="SUPFAM" id="SSF109732">
    <property type="entry name" value="HBS1-like domain"/>
    <property type="match status" value="1"/>
</dbReference>
<name>A0A8K0CJM6_IGNLU</name>
<dbReference type="EMBL" id="VTPC01087537">
    <property type="protein sequence ID" value="KAF2886472.1"/>
    <property type="molecule type" value="Genomic_DNA"/>
</dbReference>
<evidence type="ECO:0000313" key="3">
    <source>
        <dbReference type="EMBL" id="KAF2886472.1"/>
    </source>
</evidence>
<protein>
    <recommendedName>
        <fullName evidence="2">BTB domain-containing protein</fullName>
    </recommendedName>
</protein>
<sequence length="448" mass="50461">MTPAQKVRSVARNLEQLIEELPIFLLRLEEVTGALDEKLEWREFKFCFKVGTSKVSGVLQKLVSHRNTLQDVMVQVCELVQREAFTQSLYSLGLLDASKLTAHAEDCQRMSSSASSSTPKQHQHGYTLNLVESLCVPPAPVNSTLSKLCLQLLKSGIGTDMEFEIIVSNSSSEQTVREHTHEVSSPVEFESCTIRAHRVIVAARCDWFRRALLSGMREAIDKKITVHDTNPFVFRVFLEYLYSGRLRQSSLTTDQFTELLLLSDRYEVDSLKQACEYGLHSSIDEDSVLYFLSMADQYNAKTLRAACFNFISVHNEITESELFFELPVALQAEIFDCIWTQPPPRKSTTSDLLLPVSDTPTSPDSSISDIQKTSPGLRLMMQAGHSNSSSLEDLPLSHDTARLDNCLTQLRDIVGDTAPREKLVQVILAADYDLCRAVNYFYSKTDEH</sequence>
<evidence type="ECO:0000313" key="4">
    <source>
        <dbReference type="Proteomes" id="UP000801492"/>
    </source>
</evidence>
<proteinExistence type="predicted"/>
<dbReference type="Gene3D" id="1.10.8.10">
    <property type="entry name" value="DNA helicase RuvA subunit, C-terminal domain"/>
    <property type="match status" value="1"/>
</dbReference>
<dbReference type="SUPFAM" id="SSF54695">
    <property type="entry name" value="POZ domain"/>
    <property type="match status" value="1"/>
</dbReference>
<dbReference type="Proteomes" id="UP000801492">
    <property type="component" value="Unassembled WGS sequence"/>
</dbReference>
<dbReference type="Pfam" id="PF00651">
    <property type="entry name" value="BTB"/>
    <property type="match status" value="1"/>
</dbReference>
<dbReference type="InterPro" id="IPR011333">
    <property type="entry name" value="SKP1/BTB/POZ_sf"/>
</dbReference>
<feature type="compositionally biased region" description="Low complexity" evidence="1">
    <location>
        <begin position="357"/>
        <end position="369"/>
    </location>
</feature>
<dbReference type="InterPro" id="IPR037189">
    <property type="entry name" value="HBS1-like_N_sf"/>
</dbReference>
<feature type="domain" description="BTB" evidence="2">
    <location>
        <begin position="181"/>
        <end position="250"/>
    </location>
</feature>
<dbReference type="SMART" id="SM00225">
    <property type="entry name" value="BTB"/>
    <property type="match status" value="1"/>
</dbReference>
<dbReference type="PROSITE" id="PS50097">
    <property type="entry name" value="BTB"/>
    <property type="match status" value="1"/>
</dbReference>
<keyword evidence="4" id="KW-1185">Reference proteome</keyword>
<reference evidence="3" key="1">
    <citation type="submission" date="2019-08" db="EMBL/GenBank/DDBJ databases">
        <title>The genome of the North American firefly Photinus pyralis.</title>
        <authorList>
            <consortium name="Photinus pyralis genome working group"/>
            <person name="Fallon T.R."/>
            <person name="Sander Lower S.E."/>
            <person name="Weng J.-K."/>
        </authorList>
    </citation>
    <scope>NUCLEOTIDE SEQUENCE</scope>
    <source>
        <strain evidence="3">TRF0915ILg1</strain>
        <tissue evidence="3">Whole body</tissue>
    </source>
</reference>
<comment type="caution">
    <text evidence="3">The sequence shown here is derived from an EMBL/GenBank/DDBJ whole genome shotgun (WGS) entry which is preliminary data.</text>
</comment>
<gene>
    <name evidence="3" type="ORF">ILUMI_19701</name>
</gene>
<feature type="region of interest" description="Disordered" evidence="1">
    <location>
        <begin position="344"/>
        <end position="369"/>
    </location>
</feature>